<dbReference type="KEGG" id="dcp:RN607_10660"/>
<reference evidence="2 4" key="1">
    <citation type="submission" date="2023-09" db="EMBL/GenBank/DDBJ databases">
        <title>Demequina sp. a novel bacteria isolated from Capsicum annuum.</title>
        <authorList>
            <person name="Humaira Z."/>
            <person name="Lee J."/>
            <person name="Cho D."/>
        </authorList>
    </citation>
    <scope>NUCLEOTIDE SEQUENCE [LARGE SCALE GENOMIC DNA]</scope>
    <source>
        <strain evidence="2 4">OYTSA14</strain>
        <strain evidence="3">PMTSA13</strain>
    </source>
</reference>
<feature type="domain" description="Restriction endonuclease type II-like" evidence="1">
    <location>
        <begin position="216"/>
        <end position="293"/>
    </location>
</feature>
<dbReference type="EMBL" id="CP134880">
    <property type="protein sequence ID" value="WNM26655.1"/>
    <property type="molecule type" value="Genomic_DNA"/>
</dbReference>
<accession>A0AA96F897</accession>
<sequence>MDTRLTAHDLPDALLAGTRSFTRGELARLLSARRVRTLIDRSMLCAVLPGRYASTVHAESVLVRSHAACAATRGILTGTAALFALGALDRPPATLRVAAAPGTRMPAAPWLSMFRTDTVAVAGMWMCTPFAGGTRAALDAWTDPANADAEGDLLAALASGTTTPAALAAMLDATARVRDRRGLAALLADFRVGAHSPLERIALREVFTGPEFAGLVRQHAVRTASRRYRLDVYDPFTRTAIELDGARYHSAEDRRQRDIRRDADLAGVGILTVRLSFRDVVADPERCRRIVRAVLQSRGSMSWSGRRVTDVDD</sequence>
<evidence type="ECO:0000259" key="1">
    <source>
        <dbReference type="Pfam" id="PF18741"/>
    </source>
</evidence>
<dbReference type="EMBL" id="CP134879">
    <property type="protein sequence ID" value="WNM23816.1"/>
    <property type="molecule type" value="Genomic_DNA"/>
</dbReference>
<gene>
    <name evidence="2" type="ORF">RN606_10660</name>
    <name evidence="3" type="ORF">RN607_10660</name>
</gene>
<dbReference type="Proteomes" id="UP001304125">
    <property type="component" value="Chromosome"/>
</dbReference>
<evidence type="ECO:0000313" key="4">
    <source>
        <dbReference type="Proteomes" id="UP001304125"/>
    </source>
</evidence>
<keyword evidence="4" id="KW-1185">Reference proteome</keyword>
<dbReference type="AlphaFoldDB" id="A0AA96F897"/>
<dbReference type="Pfam" id="PF18741">
    <property type="entry name" value="MTES_1575"/>
    <property type="match status" value="1"/>
</dbReference>
<proteinExistence type="predicted"/>
<name>A0AA96F897_9MICO</name>
<dbReference type="Proteomes" id="UP001303408">
    <property type="component" value="Chromosome"/>
</dbReference>
<evidence type="ECO:0000313" key="3">
    <source>
        <dbReference type="EMBL" id="WNM26655.1"/>
    </source>
</evidence>
<dbReference type="Gene3D" id="3.40.960.10">
    <property type="entry name" value="VSR Endonuclease"/>
    <property type="match status" value="1"/>
</dbReference>
<accession>A0AA96J9R0</accession>
<dbReference type="RefSeq" id="WP_313497023.1">
    <property type="nucleotide sequence ID" value="NZ_CP134879.1"/>
</dbReference>
<dbReference type="InterPro" id="IPR049468">
    <property type="entry name" value="Restrct_endonuc-II-like_dom"/>
</dbReference>
<protein>
    <recommendedName>
        <fullName evidence="1">Restriction endonuclease type II-like domain-containing protein</fullName>
    </recommendedName>
</protein>
<evidence type="ECO:0000313" key="2">
    <source>
        <dbReference type="EMBL" id="WNM23816.1"/>
    </source>
</evidence>
<organism evidence="2 4">
    <name type="scientific">Demequina capsici</name>
    <dbReference type="NCBI Taxonomy" id="3075620"/>
    <lineage>
        <taxon>Bacteria</taxon>
        <taxon>Bacillati</taxon>
        <taxon>Actinomycetota</taxon>
        <taxon>Actinomycetes</taxon>
        <taxon>Micrococcales</taxon>
        <taxon>Demequinaceae</taxon>
        <taxon>Demequina</taxon>
    </lineage>
</organism>